<keyword evidence="2" id="KW-1185">Reference proteome</keyword>
<evidence type="ECO:0000313" key="2">
    <source>
        <dbReference type="Proteomes" id="UP000824469"/>
    </source>
</evidence>
<gene>
    <name evidence="1" type="ORF">KI387_043041</name>
</gene>
<protein>
    <submittedName>
        <fullName evidence="1">Uncharacterized protein</fullName>
    </submittedName>
</protein>
<name>A0AA38C014_TAXCH</name>
<sequence length="98" mass="11013">RELQQTMRENQREMRDAFTSSIRDLAMALQGNVAATNHVATNVGEGSSMGATRNTSHTTHPTFKAKFLHREEPVEEVAQSDVDDVEAYGDEYMQLSLR</sequence>
<feature type="non-terminal residue" evidence="1">
    <location>
        <position position="1"/>
    </location>
</feature>
<organism evidence="1 2">
    <name type="scientific">Taxus chinensis</name>
    <name type="common">Chinese yew</name>
    <name type="synonym">Taxus wallichiana var. chinensis</name>
    <dbReference type="NCBI Taxonomy" id="29808"/>
    <lineage>
        <taxon>Eukaryota</taxon>
        <taxon>Viridiplantae</taxon>
        <taxon>Streptophyta</taxon>
        <taxon>Embryophyta</taxon>
        <taxon>Tracheophyta</taxon>
        <taxon>Spermatophyta</taxon>
        <taxon>Pinopsida</taxon>
        <taxon>Pinidae</taxon>
        <taxon>Conifers II</taxon>
        <taxon>Cupressales</taxon>
        <taxon>Taxaceae</taxon>
        <taxon>Taxus</taxon>
    </lineage>
</organism>
<proteinExistence type="predicted"/>
<reference evidence="1 2" key="1">
    <citation type="journal article" date="2021" name="Nat. Plants">
        <title>The Taxus genome provides insights into paclitaxel biosynthesis.</title>
        <authorList>
            <person name="Xiong X."/>
            <person name="Gou J."/>
            <person name="Liao Q."/>
            <person name="Li Y."/>
            <person name="Zhou Q."/>
            <person name="Bi G."/>
            <person name="Li C."/>
            <person name="Du R."/>
            <person name="Wang X."/>
            <person name="Sun T."/>
            <person name="Guo L."/>
            <person name="Liang H."/>
            <person name="Lu P."/>
            <person name="Wu Y."/>
            <person name="Zhang Z."/>
            <person name="Ro D.K."/>
            <person name="Shang Y."/>
            <person name="Huang S."/>
            <person name="Yan J."/>
        </authorList>
    </citation>
    <scope>NUCLEOTIDE SEQUENCE [LARGE SCALE GENOMIC DNA]</scope>
    <source>
        <strain evidence="1">Ta-2019</strain>
    </source>
</reference>
<evidence type="ECO:0000313" key="1">
    <source>
        <dbReference type="EMBL" id="KAH9291770.1"/>
    </source>
</evidence>
<comment type="caution">
    <text evidence="1">The sequence shown here is derived from an EMBL/GenBank/DDBJ whole genome shotgun (WGS) entry which is preliminary data.</text>
</comment>
<dbReference type="Proteomes" id="UP000824469">
    <property type="component" value="Unassembled WGS sequence"/>
</dbReference>
<dbReference type="AlphaFoldDB" id="A0AA38C014"/>
<accession>A0AA38C014</accession>
<feature type="non-terminal residue" evidence="1">
    <location>
        <position position="98"/>
    </location>
</feature>
<dbReference type="EMBL" id="JAHRHJ020003413">
    <property type="protein sequence ID" value="KAH9291770.1"/>
    <property type="molecule type" value="Genomic_DNA"/>
</dbReference>